<dbReference type="PROSITE" id="PS00052">
    <property type="entry name" value="RIBOSOMAL_S7"/>
    <property type="match status" value="1"/>
</dbReference>
<evidence type="ECO:0000256" key="2">
    <source>
        <dbReference type="ARBA" id="ARBA00022730"/>
    </source>
</evidence>
<dbReference type="GO" id="GO:0019843">
    <property type="term" value="F:rRNA binding"/>
    <property type="evidence" value="ECO:0007669"/>
    <property type="project" value="UniProtKB-UniRule"/>
</dbReference>
<feature type="domain" description="Small ribosomal subunit protein uS7" evidence="8">
    <location>
        <begin position="3"/>
        <end position="150"/>
    </location>
</feature>
<dbReference type="Gene3D" id="1.10.455.10">
    <property type="entry name" value="Ribosomal protein S7 domain"/>
    <property type="match status" value="1"/>
</dbReference>
<dbReference type="GO" id="GO:0006412">
    <property type="term" value="P:translation"/>
    <property type="evidence" value="ECO:0007669"/>
    <property type="project" value="UniProtKB-UniRule"/>
</dbReference>
<gene>
    <name evidence="6" type="primary">rpsG</name>
    <name evidence="9" type="ORF">COW98_00625</name>
</gene>
<dbReference type="PIRSF" id="PIRSF002122">
    <property type="entry name" value="RPS7p_RPS7a_RPS5e_RPS7o"/>
    <property type="match status" value="1"/>
</dbReference>
<evidence type="ECO:0000256" key="6">
    <source>
        <dbReference type="HAMAP-Rule" id="MF_00480"/>
    </source>
</evidence>
<evidence type="ECO:0000256" key="3">
    <source>
        <dbReference type="ARBA" id="ARBA00022884"/>
    </source>
</evidence>
<dbReference type="GO" id="GO:0000049">
    <property type="term" value="F:tRNA binding"/>
    <property type="evidence" value="ECO:0007669"/>
    <property type="project" value="UniProtKB-UniRule"/>
</dbReference>
<evidence type="ECO:0000256" key="5">
    <source>
        <dbReference type="ARBA" id="ARBA00023274"/>
    </source>
</evidence>
<keyword evidence="5 6" id="KW-0687">Ribonucleoprotein</keyword>
<dbReference type="InterPro" id="IPR020606">
    <property type="entry name" value="Ribosomal_uS7_CS"/>
</dbReference>
<protein>
    <recommendedName>
        <fullName evidence="6">Small ribosomal subunit protein uS7</fullName>
    </recommendedName>
</protein>
<evidence type="ECO:0000313" key="9">
    <source>
        <dbReference type="EMBL" id="PIP63054.1"/>
    </source>
</evidence>
<name>A0A2H0BZK9_9BACT</name>
<keyword evidence="6" id="KW-0820">tRNA-binding</keyword>
<dbReference type="CDD" id="cd14869">
    <property type="entry name" value="uS7_Bacteria"/>
    <property type="match status" value="1"/>
</dbReference>
<dbReference type="EMBL" id="PCTB01000016">
    <property type="protein sequence ID" value="PIP63054.1"/>
    <property type="molecule type" value="Genomic_DNA"/>
</dbReference>
<evidence type="ECO:0000259" key="8">
    <source>
        <dbReference type="Pfam" id="PF00177"/>
    </source>
</evidence>
<keyword evidence="3 6" id="KW-0694">RNA-binding</keyword>
<reference evidence="9 10" key="1">
    <citation type="submission" date="2017-09" db="EMBL/GenBank/DDBJ databases">
        <title>Depth-based differentiation of microbial function through sediment-hosted aquifers and enrichment of novel symbionts in the deep terrestrial subsurface.</title>
        <authorList>
            <person name="Probst A.J."/>
            <person name="Ladd B."/>
            <person name="Jarett J.K."/>
            <person name="Geller-Mcgrath D.E."/>
            <person name="Sieber C.M."/>
            <person name="Emerson J.B."/>
            <person name="Anantharaman K."/>
            <person name="Thomas B.C."/>
            <person name="Malmstrom R."/>
            <person name="Stieglmeier M."/>
            <person name="Klingl A."/>
            <person name="Woyke T."/>
            <person name="Ryan C.M."/>
            <person name="Banfield J.F."/>
        </authorList>
    </citation>
    <scope>NUCLEOTIDE SEQUENCE [LARGE SCALE GENOMIC DNA]</scope>
    <source>
        <strain evidence="9">CG22_combo_CG10-13_8_21_14_all_35_9</strain>
    </source>
</reference>
<dbReference type="InterPro" id="IPR023798">
    <property type="entry name" value="Ribosomal_uS7_dom"/>
</dbReference>
<dbReference type="InterPro" id="IPR005717">
    <property type="entry name" value="Ribosomal_uS7_bac/org-type"/>
</dbReference>
<dbReference type="AlphaFoldDB" id="A0A2H0BZK9"/>
<dbReference type="GO" id="GO:0003735">
    <property type="term" value="F:structural constituent of ribosome"/>
    <property type="evidence" value="ECO:0007669"/>
    <property type="project" value="InterPro"/>
</dbReference>
<keyword evidence="2 6" id="KW-0699">rRNA-binding</keyword>
<dbReference type="PANTHER" id="PTHR11205">
    <property type="entry name" value="RIBOSOMAL PROTEIN S7"/>
    <property type="match status" value="1"/>
</dbReference>
<dbReference type="SUPFAM" id="SSF47973">
    <property type="entry name" value="Ribosomal protein S7"/>
    <property type="match status" value="1"/>
</dbReference>
<organism evidence="9 10">
    <name type="scientific">Candidatus Roizmanbacteria bacterium CG22_combo_CG10-13_8_21_14_all_35_9</name>
    <dbReference type="NCBI Taxonomy" id="1974861"/>
    <lineage>
        <taxon>Bacteria</taxon>
        <taxon>Candidatus Roizmaniibacteriota</taxon>
    </lineage>
</organism>
<dbReference type="NCBIfam" id="TIGR01029">
    <property type="entry name" value="rpsG_bact"/>
    <property type="match status" value="1"/>
</dbReference>
<evidence type="ECO:0000313" key="10">
    <source>
        <dbReference type="Proteomes" id="UP000231021"/>
    </source>
</evidence>
<dbReference type="InterPro" id="IPR036823">
    <property type="entry name" value="Ribosomal_uS7_dom_sf"/>
</dbReference>
<proteinExistence type="inferred from homology"/>
<accession>A0A2H0BZK9</accession>
<dbReference type="HAMAP" id="MF_00480_B">
    <property type="entry name" value="Ribosomal_uS7_B"/>
    <property type="match status" value="1"/>
</dbReference>
<comment type="similarity">
    <text evidence="1 6 7">Belongs to the universal ribosomal protein uS7 family.</text>
</comment>
<comment type="subunit">
    <text evidence="6">Part of the 30S ribosomal subunit. Contacts proteins S9 and S11.</text>
</comment>
<comment type="caution">
    <text evidence="9">The sequence shown here is derived from an EMBL/GenBank/DDBJ whole genome shotgun (WGS) entry which is preliminary data.</text>
</comment>
<evidence type="ECO:0000256" key="1">
    <source>
        <dbReference type="ARBA" id="ARBA00007151"/>
    </source>
</evidence>
<keyword evidence="4 6" id="KW-0689">Ribosomal protein</keyword>
<dbReference type="Pfam" id="PF00177">
    <property type="entry name" value="Ribosomal_S7"/>
    <property type="match status" value="1"/>
</dbReference>
<comment type="function">
    <text evidence="6">One of the primary rRNA binding proteins, it binds directly to 16S rRNA where it nucleates assembly of the head domain of the 30S subunit. Is located at the subunit interface close to the decoding center, probably blocks exit of the E-site tRNA.</text>
</comment>
<evidence type="ECO:0000256" key="7">
    <source>
        <dbReference type="RuleBase" id="RU003619"/>
    </source>
</evidence>
<evidence type="ECO:0000256" key="4">
    <source>
        <dbReference type="ARBA" id="ARBA00022980"/>
    </source>
</evidence>
<dbReference type="GO" id="GO:0015935">
    <property type="term" value="C:small ribosomal subunit"/>
    <property type="evidence" value="ECO:0007669"/>
    <property type="project" value="InterPro"/>
</dbReference>
<sequence>MPRYSYKKIKIKPDQWYKSYEVMKLINYLMIDGKKSVAERIVYQTLEDIQKQGHEPLKILRQAIDNVSPLHEVKPRRLGGASYLVPIEVRRERKLFLALNWLIEAARSKSNKEYHSFDKKLLTEILEAAKNQGNAVAKKLQTEKLAEANKAFSHLKW</sequence>
<dbReference type="InterPro" id="IPR000235">
    <property type="entry name" value="Ribosomal_uS7"/>
</dbReference>
<dbReference type="Proteomes" id="UP000231021">
    <property type="component" value="Unassembled WGS sequence"/>
</dbReference>